<keyword evidence="1" id="KW-0677">Repeat</keyword>
<dbReference type="OrthoDB" id="5593994at2759"/>
<dbReference type="Proteomes" id="UP000646827">
    <property type="component" value="Unassembled WGS sequence"/>
</dbReference>
<evidence type="ECO:0000313" key="5">
    <source>
        <dbReference type="Proteomes" id="UP000646827"/>
    </source>
</evidence>
<reference evidence="4 5" key="1">
    <citation type="submission" date="2020-12" db="EMBL/GenBank/DDBJ databases">
        <title>Metabolic potential, ecology and presence of endohyphal bacteria is reflected in genomic diversity of Mucoromycotina.</title>
        <authorList>
            <person name="Muszewska A."/>
            <person name="Okrasinska A."/>
            <person name="Steczkiewicz K."/>
            <person name="Drgas O."/>
            <person name="Orlowska M."/>
            <person name="Perlinska-Lenart U."/>
            <person name="Aleksandrzak-Piekarczyk T."/>
            <person name="Szatraj K."/>
            <person name="Zielenkiewicz U."/>
            <person name="Pilsyk S."/>
            <person name="Malc E."/>
            <person name="Mieczkowski P."/>
            <person name="Kruszewska J.S."/>
            <person name="Biernat P."/>
            <person name="Pawlowska J."/>
        </authorList>
    </citation>
    <scope>NUCLEOTIDE SEQUENCE [LARGE SCALE GENOMIC DNA]</scope>
    <source>
        <strain evidence="4 5">CBS 142.35</strain>
    </source>
</reference>
<feature type="region of interest" description="Disordered" evidence="2">
    <location>
        <begin position="295"/>
        <end position="315"/>
    </location>
</feature>
<evidence type="ECO:0000313" key="4">
    <source>
        <dbReference type="EMBL" id="KAG2223162.1"/>
    </source>
</evidence>
<dbReference type="Gene3D" id="3.10.20.90">
    <property type="entry name" value="Phosphatidylinositol 3-kinase Catalytic Subunit, Chain A, domain 1"/>
    <property type="match status" value="1"/>
</dbReference>
<dbReference type="PANTHER" id="PTHR15706:SF2">
    <property type="entry name" value="SH3 AND PX DOMAIN-CONTAINING PROTEIN 2A"/>
    <property type="match status" value="1"/>
</dbReference>
<proteinExistence type="predicted"/>
<comment type="caution">
    <text evidence="4">The sequence shown here is derived from an EMBL/GenBank/DDBJ whole genome shotgun (WGS) entry which is preliminary data.</text>
</comment>
<dbReference type="InterPro" id="IPR001683">
    <property type="entry name" value="PX_dom"/>
</dbReference>
<evidence type="ECO:0000256" key="2">
    <source>
        <dbReference type="SAM" id="MobiDB-lite"/>
    </source>
</evidence>
<dbReference type="SUPFAM" id="SSF54277">
    <property type="entry name" value="CAD &amp; PB1 domains"/>
    <property type="match status" value="1"/>
</dbReference>
<organism evidence="4 5">
    <name type="scientific">Circinella minor</name>
    <dbReference type="NCBI Taxonomy" id="1195481"/>
    <lineage>
        <taxon>Eukaryota</taxon>
        <taxon>Fungi</taxon>
        <taxon>Fungi incertae sedis</taxon>
        <taxon>Mucoromycota</taxon>
        <taxon>Mucoromycotina</taxon>
        <taxon>Mucoromycetes</taxon>
        <taxon>Mucorales</taxon>
        <taxon>Lichtheimiaceae</taxon>
        <taxon>Circinella</taxon>
    </lineage>
</organism>
<dbReference type="AlphaFoldDB" id="A0A8H7VLC8"/>
<gene>
    <name evidence="4" type="ORF">INT45_011508</name>
</gene>
<evidence type="ECO:0000259" key="3">
    <source>
        <dbReference type="PROSITE" id="PS50195"/>
    </source>
</evidence>
<evidence type="ECO:0000256" key="1">
    <source>
        <dbReference type="ARBA" id="ARBA00022737"/>
    </source>
</evidence>
<feature type="domain" description="PX" evidence="3">
    <location>
        <begin position="1"/>
        <end position="180"/>
    </location>
</feature>
<accession>A0A8H7VLC8</accession>
<dbReference type="Gene3D" id="3.30.1520.10">
    <property type="entry name" value="Phox-like domain"/>
    <property type="match status" value="1"/>
</dbReference>
<dbReference type="EMBL" id="JAEPRB010000066">
    <property type="protein sequence ID" value="KAG2223162.1"/>
    <property type="molecule type" value="Genomic_DNA"/>
</dbReference>
<feature type="compositionally biased region" description="Low complexity" evidence="2">
    <location>
        <begin position="355"/>
        <end position="377"/>
    </location>
</feature>
<feature type="region of interest" description="Disordered" evidence="2">
    <location>
        <begin position="330"/>
        <end position="407"/>
    </location>
</feature>
<dbReference type="InterPro" id="IPR051228">
    <property type="entry name" value="NADPH_Oxidase/PX-Domain"/>
</dbReference>
<dbReference type="GO" id="GO:0035091">
    <property type="term" value="F:phosphatidylinositol binding"/>
    <property type="evidence" value="ECO:0007669"/>
    <property type="project" value="InterPro"/>
</dbReference>
<dbReference type="Pfam" id="PF00787">
    <property type="entry name" value="PX"/>
    <property type="match status" value="1"/>
</dbReference>
<keyword evidence="5" id="KW-1185">Reference proteome</keyword>
<dbReference type="InterPro" id="IPR036871">
    <property type="entry name" value="PX_dom_sf"/>
</dbReference>
<name>A0A8H7VLC8_9FUNG</name>
<dbReference type="PANTHER" id="PTHR15706">
    <property type="entry name" value="SH3 MULTIPLE DOMAIN"/>
    <property type="match status" value="1"/>
</dbReference>
<dbReference type="SUPFAM" id="SSF64268">
    <property type="entry name" value="PX domain"/>
    <property type="match status" value="1"/>
</dbReference>
<protein>
    <recommendedName>
        <fullName evidence="3">PX domain-containing protein</fullName>
    </recommendedName>
</protein>
<feature type="region of interest" description="Disordered" evidence="2">
    <location>
        <begin position="205"/>
        <end position="226"/>
    </location>
</feature>
<sequence>MAIGSKKCISSGIKLAPPIQQAVIICEKQLDQKAWFTIQVIPQQTDIRIVNGSPVGKQSVAATRQPYTIARRYEDFSQFAQRLREAFPTSTRSLASRAGSRLLNNQPILIDTTNHHYQNNDNTNNSISIPKLNNGKRLMLNSKKRRSELDKFMQALFHLPPSISQSLVVLEFFGLQKADTEHQIQQQQMEQDTSRLIQRSQSSLTTTIQKNQHLKKKHQKQEKEDYALRKSVSHPDLMIDAPPLPSPLLLPSYSAIHPLDSLSFVEHQQQQTTASSSPLWKRFRNRARVPSNASQYVPFPVSPQPEPTASTSSLTSLCSQAASMIMPWTGRAQQQPPPPSIMHHQQYHTQCRRGSPIMSPTSTTMPTLPRPSMSTPTGNQPTTVATKRPRKKSSAPSAAYCLPTPPPLPGNNSNYNHNLVTSSSVISSTSTSSSCYSRDSQSTCATSIAPSPTTSPTLRMIKIKIIYDVDNIIVIQVPRSITLTDLRSRIAQKFNDPTISLPKDFVLLFNDTRSSASSSTSAASSLSADSSSGTATLIAKEQDLSNAMGSIWVRHEKVTIRCVA</sequence>
<dbReference type="SMART" id="SM00312">
    <property type="entry name" value="PX"/>
    <property type="match status" value="1"/>
</dbReference>
<dbReference type="PROSITE" id="PS50195">
    <property type="entry name" value="PX"/>
    <property type="match status" value="1"/>
</dbReference>